<name>A0A6A5RMY9_9PLEO</name>
<reference evidence="2" key="1">
    <citation type="journal article" date="2020" name="Stud. Mycol.">
        <title>101 Dothideomycetes genomes: a test case for predicting lifestyles and emergence of pathogens.</title>
        <authorList>
            <person name="Haridas S."/>
            <person name="Albert R."/>
            <person name="Binder M."/>
            <person name="Bloem J."/>
            <person name="Labutti K."/>
            <person name="Salamov A."/>
            <person name="Andreopoulos B."/>
            <person name="Baker S."/>
            <person name="Barry K."/>
            <person name="Bills G."/>
            <person name="Bluhm B."/>
            <person name="Cannon C."/>
            <person name="Castanera R."/>
            <person name="Culley D."/>
            <person name="Daum C."/>
            <person name="Ezra D."/>
            <person name="Gonzalez J."/>
            <person name="Henrissat B."/>
            <person name="Kuo A."/>
            <person name="Liang C."/>
            <person name="Lipzen A."/>
            <person name="Lutzoni F."/>
            <person name="Magnuson J."/>
            <person name="Mondo S."/>
            <person name="Nolan M."/>
            <person name="Ohm R."/>
            <person name="Pangilinan J."/>
            <person name="Park H.-J."/>
            <person name="Ramirez L."/>
            <person name="Alfaro M."/>
            <person name="Sun H."/>
            <person name="Tritt A."/>
            <person name="Yoshinaga Y."/>
            <person name="Zwiers L.-H."/>
            <person name="Turgeon B."/>
            <person name="Goodwin S."/>
            <person name="Spatafora J."/>
            <person name="Crous P."/>
            <person name="Grigoriev I."/>
        </authorList>
    </citation>
    <scope>NUCLEOTIDE SEQUENCE</scope>
    <source>
        <strain evidence="2">CBS 183.55</strain>
    </source>
</reference>
<proteinExistence type="predicted"/>
<keyword evidence="3" id="KW-1185">Reference proteome</keyword>
<organism evidence="2 3">
    <name type="scientific">Didymella exigua CBS 183.55</name>
    <dbReference type="NCBI Taxonomy" id="1150837"/>
    <lineage>
        <taxon>Eukaryota</taxon>
        <taxon>Fungi</taxon>
        <taxon>Dikarya</taxon>
        <taxon>Ascomycota</taxon>
        <taxon>Pezizomycotina</taxon>
        <taxon>Dothideomycetes</taxon>
        <taxon>Pleosporomycetidae</taxon>
        <taxon>Pleosporales</taxon>
        <taxon>Pleosporineae</taxon>
        <taxon>Didymellaceae</taxon>
        <taxon>Didymella</taxon>
    </lineage>
</organism>
<dbReference type="AlphaFoldDB" id="A0A6A5RMY9"/>
<dbReference type="EMBL" id="ML978965">
    <property type="protein sequence ID" value="KAF1929791.1"/>
    <property type="molecule type" value="Genomic_DNA"/>
</dbReference>
<feature type="compositionally biased region" description="Polar residues" evidence="1">
    <location>
        <begin position="1"/>
        <end position="10"/>
    </location>
</feature>
<dbReference type="Proteomes" id="UP000800082">
    <property type="component" value="Unassembled WGS sequence"/>
</dbReference>
<feature type="region of interest" description="Disordered" evidence="1">
    <location>
        <begin position="180"/>
        <end position="200"/>
    </location>
</feature>
<dbReference type="GeneID" id="54347618"/>
<gene>
    <name evidence="2" type="ORF">M421DRAFT_389575</name>
</gene>
<dbReference type="RefSeq" id="XP_033450039.1">
    <property type="nucleotide sequence ID" value="XM_033589968.1"/>
</dbReference>
<feature type="region of interest" description="Disordered" evidence="1">
    <location>
        <begin position="1"/>
        <end position="26"/>
    </location>
</feature>
<protein>
    <submittedName>
        <fullName evidence="2">Uncharacterized protein</fullName>
    </submittedName>
</protein>
<evidence type="ECO:0000313" key="3">
    <source>
        <dbReference type="Proteomes" id="UP000800082"/>
    </source>
</evidence>
<evidence type="ECO:0000313" key="2">
    <source>
        <dbReference type="EMBL" id="KAF1929791.1"/>
    </source>
</evidence>
<sequence length="296" mass="32472">MAPTMKTSPKTPGGGESRDGGSKYLSGRRQQTVITNMLDREAVDYQPATLATAFQGLPKTTLCATPRRCASYVFTRTPTLSFDSNTAISTLRTITHCDRLVSHFGFRHDQHLEVRARLEVAHCRAQHPGGTSSTRRHRHPLVLTDGGLCPPHRSPQSGCAPGHAFTEKFSLTGSELGGFDKGPHPALLPERQPRKLMSRNSGSGNVAMAHLVALSRWTKGVTSSSPRTVGRWKGALGHGSLSIALFIRLQPMFMAIWQQWRSNIVPSCPAFSTTEEFNRLLRHNPGKKAVVCLCLR</sequence>
<evidence type="ECO:0000256" key="1">
    <source>
        <dbReference type="SAM" id="MobiDB-lite"/>
    </source>
</evidence>
<accession>A0A6A5RMY9</accession>